<dbReference type="SUPFAM" id="SSF56024">
    <property type="entry name" value="Phospholipase D/nuclease"/>
    <property type="match status" value="2"/>
</dbReference>
<protein>
    <recommendedName>
        <fullName evidence="4">Phospholipase D</fullName>
    </recommendedName>
    <alternativeName>
        <fullName evidence="9">Choline phosphatase</fullName>
    </alternativeName>
</protein>
<dbReference type="SMART" id="SM00155">
    <property type="entry name" value="PLDc"/>
    <property type="match status" value="2"/>
</dbReference>
<evidence type="ECO:0000256" key="6">
    <source>
        <dbReference type="ARBA" id="ARBA00022737"/>
    </source>
</evidence>
<feature type="domain" description="PLD phosphodiesterase" evidence="11">
    <location>
        <begin position="124"/>
        <end position="151"/>
    </location>
</feature>
<dbReference type="InterPro" id="IPR015679">
    <property type="entry name" value="PLipase_D_fam"/>
</dbReference>
<evidence type="ECO:0000256" key="8">
    <source>
        <dbReference type="ARBA" id="ARBA00023098"/>
    </source>
</evidence>
<keyword evidence="5" id="KW-0964">Secreted</keyword>
<evidence type="ECO:0000313" key="13">
    <source>
        <dbReference type="Proteomes" id="UP000223527"/>
    </source>
</evidence>
<keyword evidence="8" id="KW-0443">Lipid metabolism</keyword>
<dbReference type="PROSITE" id="PS50035">
    <property type="entry name" value="PLD"/>
    <property type="match status" value="2"/>
</dbReference>
<evidence type="ECO:0000256" key="9">
    <source>
        <dbReference type="ARBA" id="ARBA00029594"/>
    </source>
</evidence>
<dbReference type="PANTHER" id="PTHR18896:SF76">
    <property type="entry name" value="PHOSPHOLIPASE"/>
    <property type="match status" value="1"/>
</dbReference>
<comment type="caution">
    <text evidence="12">The sequence shown here is derived from an EMBL/GenBank/DDBJ whole genome shotgun (WGS) entry which is preliminary data.</text>
</comment>
<evidence type="ECO:0000256" key="1">
    <source>
        <dbReference type="ARBA" id="ARBA00000798"/>
    </source>
</evidence>
<evidence type="ECO:0000256" key="2">
    <source>
        <dbReference type="ARBA" id="ARBA00003145"/>
    </source>
</evidence>
<keyword evidence="7" id="KW-0378">Hydrolase</keyword>
<proteinExistence type="predicted"/>
<dbReference type="PANTHER" id="PTHR18896">
    <property type="entry name" value="PHOSPHOLIPASE D"/>
    <property type="match status" value="1"/>
</dbReference>
<keyword evidence="6" id="KW-0677">Repeat</keyword>
<reference evidence="12 13" key="1">
    <citation type="submission" date="2017-10" db="EMBL/GenBank/DDBJ databases">
        <authorList>
            <person name="Banno H."/>
            <person name="Chua N.-H."/>
        </authorList>
    </citation>
    <scope>NUCLEOTIDE SEQUENCE [LARGE SCALE GENOMIC DNA]</scope>
    <source>
        <strain evidence="12 13">YW11</strain>
    </source>
</reference>
<accession>A0A2C7AA96</accession>
<evidence type="ECO:0000259" key="11">
    <source>
        <dbReference type="PROSITE" id="PS50035"/>
    </source>
</evidence>
<dbReference type="InterPro" id="IPR001736">
    <property type="entry name" value="PLipase_D/transphosphatidylase"/>
</dbReference>
<evidence type="ECO:0000256" key="7">
    <source>
        <dbReference type="ARBA" id="ARBA00022801"/>
    </source>
</evidence>
<dbReference type="Gene3D" id="3.30.870.10">
    <property type="entry name" value="Endonuclease Chain A"/>
    <property type="match status" value="2"/>
</dbReference>
<feature type="compositionally biased region" description="Basic and acidic residues" evidence="10">
    <location>
        <begin position="153"/>
        <end position="163"/>
    </location>
</feature>
<sequence length="475" mass="52216">MLVPGETCWRVARADRLAVLIDAADYFRAAKCAILQARHSVILVGWDFDARIALEPQGQTLDGPNRVGAFLDWAAKRRGALRIGILKWDIGLLQSLGRGETPAYFLRWLFGRRVRMKLDGAHPPTAAHHQKLLVVDDALAFCGGIDMTVGRWDTPEHAEDAPARRTPGGKPSDPWHDATTCADGPLAQALGELARERWKRATGEDWPAAPGEGPEWPEGLEPLLRQVEVGIARTMAAYGDEPQVSEIETLTLRLIATARHSLYIESQYFASRRVAEAMVARLREPEGPEILLVNPESADGWLEQATMDAARVRLAHLVRAADRHGRFRILHPVNEAGTPIYVHAKVMIMDDRVLKIGSANLNNRSMGHDTECDLVVDATMAADPGETRQAILGLRNRLLAEHLGCAPEAVAAAVGEHGSLIGAVEALASEGRRLVPLPLRELSATEETLAESDLVDPERPPSLGRQIRSLFRRRR</sequence>
<keyword evidence="13" id="KW-1185">Reference proteome</keyword>
<dbReference type="EMBL" id="PDNU01000043">
    <property type="protein sequence ID" value="PHK93547.1"/>
    <property type="molecule type" value="Genomic_DNA"/>
</dbReference>
<dbReference type="InterPro" id="IPR025202">
    <property type="entry name" value="PLD-like_dom"/>
</dbReference>
<comment type="function">
    <text evidence="2">Could be a virulence factor.</text>
</comment>
<feature type="domain" description="PLD phosphodiesterase" evidence="11">
    <location>
        <begin position="338"/>
        <end position="365"/>
    </location>
</feature>
<dbReference type="Pfam" id="PF00614">
    <property type="entry name" value="PLDc"/>
    <property type="match status" value="1"/>
</dbReference>
<gene>
    <name evidence="12" type="ORF">CR162_17990</name>
</gene>
<dbReference type="GO" id="GO:0005576">
    <property type="term" value="C:extracellular region"/>
    <property type="evidence" value="ECO:0007669"/>
    <property type="project" value="UniProtKB-SubCell"/>
</dbReference>
<comment type="subcellular location">
    <subcellularLocation>
        <location evidence="3">Secreted</location>
    </subcellularLocation>
</comment>
<dbReference type="GO" id="GO:0004630">
    <property type="term" value="F:phospholipase D activity"/>
    <property type="evidence" value="ECO:0007669"/>
    <property type="project" value="UniProtKB-EC"/>
</dbReference>
<comment type="catalytic activity">
    <reaction evidence="1">
        <text>a 1,2-diacyl-sn-glycero-3-phosphocholine + H2O = a 1,2-diacyl-sn-glycero-3-phosphate + choline + H(+)</text>
        <dbReference type="Rhea" id="RHEA:14445"/>
        <dbReference type="ChEBI" id="CHEBI:15354"/>
        <dbReference type="ChEBI" id="CHEBI:15377"/>
        <dbReference type="ChEBI" id="CHEBI:15378"/>
        <dbReference type="ChEBI" id="CHEBI:57643"/>
        <dbReference type="ChEBI" id="CHEBI:58608"/>
        <dbReference type="EC" id="3.1.4.4"/>
    </reaction>
</comment>
<name>A0A2C7AA96_9PROT</name>
<feature type="region of interest" description="Disordered" evidence="10">
    <location>
        <begin position="152"/>
        <end position="179"/>
    </location>
</feature>
<evidence type="ECO:0000256" key="10">
    <source>
        <dbReference type="SAM" id="MobiDB-lite"/>
    </source>
</evidence>
<feature type="region of interest" description="Disordered" evidence="10">
    <location>
        <begin position="450"/>
        <end position="475"/>
    </location>
</feature>
<dbReference type="OrthoDB" id="8828485at2"/>
<dbReference type="Pfam" id="PF13091">
    <property type="entry name" value="PLDc_2"/>
    <property type="match status" value="1"/>
</dbReference>
<evidence type="ECO:0000256" key="4">
    <source>
        <dbReference type="ARBA" id="ARBA00018392"/>
    </source>
</evidence>
<evidence type="ECO:0000256" key="3">
    <source>
        <dbReference type="ARBA" id="ARBA00004613"/>
    </source>
</evidence>
<evidence type="ECO:0000256" key="5">
    <source>
        <dbReference type="ARBA" id="ARBA00022525"/>
    </source>
</evidence>
<dbReference type="CDD" id="cd09143">
    <property type="entry name" value="PLDc_vPLD1_2_like_bac_2"/>
    <property type="match status" value="1"/>
</dbReference>
<dbReference type="AlphaFoldDB" id="A0A2C7AA96"/>
<dbReference type="Proteomes" id="UP000223527">
    <property type="component" value="Unassembled WGS sequence"/>
</dbReference>
<dbReference type="GO" id="GO:0009395">
    <property type="term" value="P:phospholipid catabolic process"/>
    <property type="evidence" value="ECO:0007669"/>
    <property type="project" value="TreeGrafter"/>
</dbReference>
<organism evidence="12 13">
    <name type="scientific">Teichococcus rhizosphaerae</name>
    <dbReference type="NCBI Taxonomy" id="1335062"/>
    <lineage>
        <taxon>Bacteria</taxon>
        <taxon>Pseudomonadati</taxon>
        <taxon>Pseudomonadota</taxon>
        <taxon>Alphaproteobacteria</taxon>
        <taxon>Acetobacterales</taxon>
        <taxon>Roseomonadaceae</taxon>
        <taxon>Roseomonas</taxon>
    </lineage>
</organism>
<dbReference type="CDD" id="cd09140">
    <property type="entry name" value="PLDc_vPLD1_2_like_bac_1"/>
    <property type="match status" value="1"/>
</dbReference>
<evidence type="ECO:0000313" key="12">
    <source>
        <dbReference type="EMBL" id="PHK93547.1"/>
    </source>
</evidence>